<dbReference type="GO" id="GO:0009279">
    <property type="term" value="C:cell outer membrane"/>
    <property type="evidence" value="ECO:0007669"/>
    <property type="project" value="UniProtKB-SubCell"/>
</dbReference>
<dbReference type="AlphaFoldDB" id="A0A1A7NY39"/>
<dbReference type="GO" id="GO:0046930">
    <property type="term" value="C:pore complex"/>
    <property type="evidence" value="ECO:0007669"/>
    <property type="project" value="UniProtKB-KW"/>
</dbReference>
<keyword evidence="4" id="KW-0812">Transmembrane</keyword>
<proteinExistence type="predicted"/>
<evidence type="ECO:0000256" key="6">
    <source>
        <dbReference type="ARBA" id="ARBA00023065"/>
    </source>
</evidence>
<dbReference type="PATRIC" id="fig|505341.3.peg.1268"/>
<name>A0A1A7NY39_9PAST</name>
<feature type="chain" id="PRO_5008510224" evidence="10">
    <location>
        <begin position="23"/>
        <end position="374"/>
    </location>
</feature>
<keyword evidence="7" id="KW-0626">Porin</keyword>
<feature type="signal peptide" evidence="10">
    <location>
        <begin position="1"/>
        <end position="22"/>
    </location>
</feature>
<dbReference type="InterPro" id="IPR033900">
    <property type="entry name" value="Gram_neg_porin_domain"/>
</dbReference>
<dbReference type="OrthoDB" id="784582at2"/>
<dbReference type="Pfam" id="PF13609">
    <property type="entry name" value="Porin_4"/>
    <property type="match status" value="1"/>
</dbReference>
<gene>
    <name evidence="12" type="ORF">QS62_06310</name>
</gene>
<keyword evidence="6" id="KW-0406">Ion transport</keyword>
<evidence type="ECO:0000313" key="13">
    <source>
        <dbReference type="Proteomes" id="UP000092649"/>
    </source>
</evidence>
<keyword evidence="8" id="KW-0472">Membrane</keyword>
<dbReference type="CDD" id="cd00342">
    <property type="entry name" value="gram_neg_porins"/>
    <property type="match status" value="1"/>
</dbReference>
<dbReference type="InterPro" id="IPR050298">
    <property type="entry name" value="Gram-neg_bact_OMP"/>
</dbReference>
<keyword evidence="13" id="KW-1185">Reference proteome</keyword>
<dbReference type="SUPFAM" id="SSF56935">
    <property type="entry name" value="Porins"/>
    <property type="match status" value="1"/>
</dbReference>
<protein>
    <submittedName>
        <fullName evidence="12">Membrane protein</fullName>
    </submittedName>
</protein>
<keyword evidence="2" id="KW-0813">Transport</keyword>
<keyword evidence="5 10" id="KW-0732">Signal</keyword>
<evidence type="ECO:0000313" key="12">
    <source>
        <dbReference type="EMBL" id="OBW94411.1"/>
    </source>
</evidence>
<comment type="subcellular location">
    <subcellularLocation>
        <location evidence="1">Cell outer membrane</location>
        <topology evidence="1">Multi-pass membrane protein</topology>
    </subcellularLocation>
</comment>
<dbReference type="Proteomes" id="UP000092649">
    <property type="component" value="Unassembled WGS sequence"/>
</dbReference>
<dbReference type="GO" id="GO:0015288">
    <property type="term" value="F:porin activity"/>
    <property type="evidence" value="ECO:0007669"/>
    <property type="project" value="UniProtKB-KW"/>
</dbReference>
<dbReference type="EMBL" id="JTJL01000026">
    <property type="protein sequence ID" value="OBW94411.1"/>
    <property type="molecule type" value="Genomic_DNA"/>
</dbReference>
<evidence type="ECO:0000256" key="10">
    <source>
        <dbReference type="SAM" id="SignalP"/>
    </source>
</evidence>
<dbReference type="GO" id="GO:0006811">
    <property type="term" value="P:monoatomic ion transport"/>
    <property type="evidence" value="ECO:0007669"/>
    <property type="project" value="UniProtKB-KW"/>
</dbReference>
<evidence type="ECO:0000256" key="8">
    <source>
        <dbReference type="ARBA" id="ARBA00023136"/>
    </source>
</evidence>
<dbReference type="PANTHER" id="PTHR34501">
    <property type="entry name" value="PROTEIN YDDL-RELATED"/>
    <property type="match status" value="1"/>
</dbReference>
<evidence type="ECO:0000256" key="4">
    <source>
        <dbReference type="ARBA" id="ARBA00022692"/>
    </source>
</evidence>
<dbReference type="InterPro" id="IPR023614">
    <property type="entry name" value="Porin_dom_sf"/>
</dbReference>
<evidence type="ECO:0000256" key="9">
    <source>
        <dbReference type="ARBA" id="ARBA00023237"/>
    </source>
</evidence>
<sequence>MKKTLVAVAVAVAALAATSANAAVVYNQDGTKVELGGQLRLLLTQNKGERTDLKYGSSRLITNVTQDLGNGFSALANAQLRFDDEDNQNAYAHNIFGGFAKDNVGTLTFGRQETNLDDLGISDYTYDLGDVKQTHNHDNKAVKFRSAEWSGFSFGLDYFFGGAKKYSADEQNGKGWGGALFYTAEVANDTTLTLNGGFSQVRHNISTGVNVDTDSTPIAYLADGSAVYGLSAGTASSVDEHKDNSFVVGAELATGPFALAVDYSQKKLTNDVDNIEFAEGTELADSFNKLRALEVGVKYQYLENAKVYGEYQYYKATKHIGDDKTTMNGFILGTDYWFAKNVVTYVEGGTFQYKNQDNAKARDNKIGVGLRVYF</sequence>
<keyword evidence="3" id="KW-1134">Transmembrane beta strand</keyword>
<evidence type="ECO:0000259" key="11">
    <source>
        <dbReference type="Pfam" id="PF13609"/>
    </source>
</evidence>
<evidence type="ECO:0000256" key="5">
    <source>
        <dbReference type="ARBA" id="ARBA00022729"/>
    </source>
</evidence>
<accession>A0A1A7NY39</accession>
<keyword evidence="9" id="KW-0998">Cell outer membrane</keyword>
<dbReference type="PANTHER" id="PTHR34501:SF2">
    <property type="entry name" value="OUTER MEMBRANE PORIN F-RELATED"/>
    <property type="match status" value="1"/>
</dbReference>
<dbReference type="Gene3D" id="2.40.160.10">
    <property type="entry name" value="Porin"/>
    <property type="match status" value="1"/>
</dbReference>
<feature type="domain" description="Porin" evidence="11">
    <location>
        <begin position="9"/>
        <end position="355"/>
    </location>
</feature>
<evidence type="ECO:0000256" key="1">
    <source>
        <dbReference type="ARBA" id="ARBA00004571"/>
    </source>
</evidence>
<reference evidence="12 13" key="1">
    <citation type="submission" date="2014-11" db="EMBL/GenBank/DDBJ databases">
        <title>Pan-genome of Gallibacterium spp.</title>
        <authorList>
            <person name="Kudirkiene E."/>
            <person name="Bojesen A.M."/>
        </authorList>
    </citation>
    <scope>NUCLEOTIDE SEQUENCE [LARGE SCALE GENOMIC DNA]</scope>
    <source>
        <strain evidence="12 13">F150</strain>
    </source>
</reference>
<organism evidence="12 13">
    <name type="scientific">Gallibacterium salpingitidis</name>
    <dbReference type="NCBI Taxonomy" id="505341"/>
    <lineage>
        <taxon>Bacteria</taxon>
        <taxon>Pseudomonadati</taxon>
        <taxon>Pseudomonadota</taxon>
        <taxon>Gammaproteobacteria</taxon>
        <taxon>Pasteurellales</taxon>
        <taxon>Pasteurellaceae</taxon>
        <taxon>Gallibacterium</taxon>
    </lineage>
</organism>
<evidence type="ECO:0000256" key="7">
    <source>
        <dbReference type="ARBA" id="ARBA00023114"/>
    </source>
</evidence>
<comment type="caution">
    <text evidence="12">The sequence shown here is derived from an EMBL/GenBank/DDBJ whole genome shotgun (WGS) entry which is preliminary data.</text>
</comment>
<evidence type="ECO:0000256" key="3">
    <source>
        <dbReference type="ARBA" id="ARBA00022452"/>
    </source>
</evidence>
<dbReference type="RefSeq" id="WP_066107560.1">
    <property type="nucleotide sequence ID" value="NZ_JTJL01000026.1"/>
</dbReference>
<evidence type="ECO:0000256" key="2">
    <source>
        <dbReference type="ARBA" id="ARBA00022448"/>
    </source>
</evidence>